<gene>
    <name evidence="2" type="ORF">ACIBG2_47150</name>
</gene>
<protein>
    <submittedName>
        <fullName evidence="2">BtrH N-terminal domain-containing protein</fullName>
    </submittedName>
</protein>
<dbReference type="InterPro" id="IPR026935">
    <property type="entry name" value="BtrH_N"/>
</dbReference>
<name>A0ABW7ZA33_9ACTN</name>
<dbReference type="EMBL" id="JBITGY010000017">
    <property type="protein sequence ID" value="MFI6505032.1"/>
    <property type="molecule type" value="Genomic_DNA"/>
</dbReference>
<organism evidence="2 3">
    <name type="scientific">Nonomuraea typhae</name>
    <dbReference type="NCBI Taxonomy" id="2603600"/>
    <lineage>
        <taxon>Bacteria</taxon>
        <taxon>Bacillati</taxon>
        <taxon>Actinomycetota</taxon>
        <taxon>Actinomycetes</taxon>
        <taxon>Streptosporangiales</taxon>
        <taxon>Streptosporangiaceae</taxon>
        <taxon>Nonomuraea</taxon>
    </lineage>
</organism>
<dbReference type="Proteomes" id="UP001612741">
    <property type="component" value="Unassembled WGS sequence"/>
</dbReference>
<dbReference type="Pfam" id="PF14399">
    <property type="entry name" value="BtrH_N"/>
    <property type="match status" value="1"/>
</dbReference>
<evidence type="ECO:0000313" key="2">
    <source>
        <dbReference type="EMBL" id="MFI6505032.1"/>
    </source>
</evidence>
<reference evidence="2 3" key="1">
    <citation type="submission" date="2024-10" db="EMBL/GenBank/DDBJ databases">
        <title>The Natural Products Discovery Center: Release of the First 8490 Sequenced Strains for Exploring Actinobacteria Biosynthetic Diversity.</title>
        <authorList>
            <person name="Kalkreuter E."/>
            <person name="Kautsar S.A."/>
            <person name="Yang D."/>
            <person name="Bader C.D."/>
            <person name="Teijaro C.N."/>
            <person name="Fluegel L."/>
            <person name="Davis C.M."/>
            <person name="Simpson J.R."/>
            <person name="Lauterbach L."/>
            <person name="Steele A.D."/>
            <person name="Gui C."/>
            <person name="Meng S."/>
            <person name="Li G."/>
            <person name="Viehrig K."/>
            <person name="Ye F."/>
            <person name="Su P."/>
            <person name="Kiefer A.F."/>
            <person name="Nichols A."/>
            <person name="Cepeda A.J."/>
            <person name="Yan W."/>
            <person name="Fan B."/>
            <person name="Jiang Y."/>
            <person name="Adhikari A."/>
            <person name="Zheng C.-J."/>
            <person name="Schuster L."/>
            <person name="Cowan T.M."/>
            <person name="Smanski M.J."/>
            <person name="Chevrette M.G."/>
            <person name="De Carvalho L.P.S."/>
            <person name="Shen B."/>
        </authorList>
    </citation>
    <scope>NUCLEOTIDE SEQUENCE [LARGE SCALE GENOMIC DNA]</scope>
    <source>
        <strain evidence="2 3">NPDC050545</strain>
    </source>
</reference>
<keyword evidence="3" id="KW-1185">Reference proteome</keyword>
<proteinExistence type="predicted"/>
<evidence type="ECO:0000313" key="3">
    <source>
        <dbReference type="Proteomes" id="UP001612741"/>
    </source>
</evidence>
<accession>A0ABW7ZA33</accession>
<evidence type="ECO:0000259" key="1">
    <source>
        <dbReference type="Pfam" id="PF14399"/>
    </source>
</evidence>
<feature type="domain" description="Butirosin biosynthesis protein H N-terminal" evidence="1">
    <location>
        <begin position="11"/>
        <end position="108"/>
    </location>
</feature>
<sequence>MTTHHESALLRRVAGEDLSEAMWFGLGGGIGFMYFVFEYTGQPAHLSVIAQAHPEPMVARALDRSCVPHELRRTGSVKVAERNLRAALEAGHLVICRVDRHRLPWRPDFPFPEPIDVAVLGISGDLVELDQGSLPLEAFLAAWSGAKKDKHQLIEILGDAAGPPDVAGAVKETAARLTGPVLGNNFDVNFGLSGMRKLAEQLRDTTGKQGWTRRFPDPAVALDRLAVCLDEEYTAPAASRPLFSDFLAEVGNSSASRIYRAAGDMWADVVRAARAHEAFPRVGDLVAAAVLEEERGVAQL</sequence>
<dbReference type="RefSeq" id="WP_397091034.1">
    <property type="nucleotide sequence ID" value="NZ_JBITGY010000017.1"/>
</dbReference>
<comment type="caution">
    <text evidence="2">The sequence shown here is derived from an EMBL/GenBank/DDBJ whole genome shotgun (WGS) entry which is preliminary data.</text>
</comment>